<sequence>MASDPRETQAEPEAKTPVGIGLVGAGFMGRCHAHAFRSVSGLFDLPLTPVARVLADATPEAARLNAAALGFARGTDNWRQLCSDPDVDIVAVTAPNALHEPIVMAAIEAGKTVYCEKPLSTTVASAERMAAAAEAAGTVTMVGFNFLRNPMVKLARDIIRSGELGEIVSFRGRHAENYMCDPDIAHSFRTDRNGGGAAADIGSHIVSMSRYLLGPIETVRASCTTIHPTRPVCAGSQTRTPVEVDDVTHALVRFANGARGSIEANWAAYGRTMDLSFEVTGTRGAIVFTQERMNELHIARALPNGAAGRFLKIEAGPEHAPYGQFCPAPGHHLGFNDLKIIEVAELLGAVAGGAACGPDFREGVDVQRVIEAMQTSAREDCTVTLA</sequence>
<keyword evidence="5" id="KW-1185">Reference proteome</keyword>
<gene>
    <name evidence="4" type="ORF">KY465_17290</name>
</gene>
<dbReference type="InterPro" id="IPR000683">
    <property type="entry name" value="Gfo/Idh/MocA-like_OxRdtase_N"/>
</dbReference>
<evidence type="ECO:0000259" key="3">
    <source>
        <dbReference type="Pfam" id="PF22725"/>
    </source>
</evidence>
<dbReference type="PANTHER" id="PTHR43818">
    <property type="entry name" value="BCDNA.GH03377"/>
    <property type="match status" value="1"/>
</dbReference>
<dbReference type="PANTHER" id="PTHR43818:SF11">
    <property type="entry name" value="BCDNA.GH03377"/>
    <property type="match status" value="1"/>
</dbReference>
<organism evidence="4 5">
    <name type="scientific">Pseudohoeflea coraliihabitans</name>
    <dbReference type="NCBI Taxonomy" id="2860393"/>
    <lineage>
        <taxon>Bacteria</taxon>
        <taxon>Pseudomonadati</taxon>
        <taxon>Pseudomonadota</taxon>
        <taxon>Alphaproteobacteria</taxon>
        <taxon>Hyphomicrobiales</taxon>
        <taxon>Rhizobiaceae</taxon>
        <taxon>Pseudohoeflea</taxon>
    </lineage>
</organism>
<dbReference type="Pfam" id="PF01408">
    <property type="entry name" value="GFO_IDH_MocA"/>
    <property type="match status" value="1"/>
</dbReference>
<evidence type="ECO:0000313" key="4">
    <source>
        <dbReference type="EMBL" id="MBW3099036.1"/>
    </source>
</evidence>
<proteinExistence type="predicted"/>
<protein>
    <submittedName>
        <fullName evidence="4">Gfo/Idh/MocA family oxidoreductase</fullName>
    </submittedName>
</protein>
<evidence type="ECO:0000313" key="5">
    <source>
        <dbReference type="Proteomes" id="UP001430804"/>
    </source>
</evidence>
<accession>A0ABS6WSU9</accession>
<name>A0ABS6WSU9_9HYPH</name>
<keyword evidence="1" id="KW-0560">Oxidoreductase</keyword>
<feature type="domain" description="GFO/IDH/MocA-like oxidoreductase" evidence="3">
    <location>
        <begin position="153"/>
        <end position="286"/>
    </location>
</feature>
<comment type="caution">
    <text evidence="4">The sequence shown here is derived from an EMBL/GenBank/DDBJ whole genome shotgun (WGS) entry which is preliminary data.</text>
</comment>
<dbReference type="RefSeq" id="WP_219203368.1">
    <property type="nucleotide sequence ID" value="NZ_JAHWQX010000005.1"/>
</dbReference>
<reference evidence="4" key="1">
    <citation type="submission" date="2021-07" db="EMBL/GenBank/DDBJ databases">
        <title>Pseudohoeflea marina sp. nov. a polyhydroxyalcanoate-producing bacterium.</title>
        <authorList>
            <person name="Zheng W."/>
            <person name="Yu S."/>
            <person name="Huang Y."/>
        </authorList>
    </citation>
    <scope>NUCLEOTIDE SEQUENCE</scope>
    <source>
        <strain evidence="4">DP4N28-3</strain>
    </source>
</reference>
<evidence type="ECO:0000259" key="2">
    <source>
        <dbReference type="Pfam" id="PF01408"/>
    </source>
</evidence>
<feature type="domain" description="Gfo/Idh/MocA-like oxidoreductase N-terminal" evidence="2">
    <location>
        <begin position="19"/>
        <end position="144"/>
    </location>
</feature>
<dbReference type="InterPro" id="IPR055170">
    <property type="entry name" value="GFO_IDH_MocA-like_dom"/>
</dbReference>
<dbReference type="EMBL" id="JAHWQX010000005">
    <property type="protein sequence ID" value="MBW3099036.1"/>
    <property type="molecule type" value="Genomic_DNA"/>
</dbReference>
<dbReference type="Pfam" id="PF22725">
    <property type="entry name" value="GFO_IDH_MocA_C3"/>
    <property type="match status" value="1"/>
</dbReference>
<dbReference type="Proteomes" id="UP001430804">
    <property type="component" value="Unassembled WGS sequence"/>
</dbReference>
<evidence type="ECO:0000256" key="1">
    <source>
        <dbReference type="ARBA" id="ARBA00023002"/>
    </source>
</evidence>
<dbReference type="InterPro" id="IPR050463">
    <property type="entry name" value="Gfo/Idh/MocA_oxidrdct_glycsds"/>
</dbReference>